<dbReference type="Gene3D" id="3.40.50.1980">
    <property type="entry name" value="Nitrogenase molybdenum iron protein domain"/>
    <property type="match status" value="2"/>
</dbReference>
<dbReference type="InterPro" id="IPR002491">
    <property type="entry name" value="ABC_transptr_periplasmic_BD"/>
</dbReference>
<keyword evidence="9" id="KW-1185">Reference proteome</keyword>
<keyword evidence="4" id="KW-0410">Iron transport</keyword>
<comment type="similarity">
    <text evidence="2">Belongs to the bacterial solute-binding protein 8 family.</text>
</comment>
<evidence type="ECO:0000256" key="5">
    <source>
        <dbReference type="ARBA" id="ARBA00022729"/>
    </source>
</evidence>
<dbReference type="CDD" id="cd01146">
    <property type="entry name" value="FhuD"/>
    <property type="match status" value="1"/>
</dbReference>
<accession>A0A378UH08</accession>
<evidence type="ECO:0000313" key="9">
    <source>
        <dbReference type="Proteomes" id="UP000254651"/>
    </source>
</evidence>
<feature type="domain" description="Fe/B12 periplasmic-binding" evidence="7">
    <location>
        <begin position="36"/>
        <end position="297"/>
    </location>
</feature>
<evidence type="ECO:0000256" key="2">
    <source>
        <dbReference type="ARBA" id="ARBA00008814"/>
    </source>
</evidence>
<dbReference type="PRINTS" id="PR01715">
    <property type="entry name" value="FERRIBNDNGPP"/>
</dbReference>
<sequence length="301" mass="33432">MIATRLRRFSDGLTHPARALCLAAALLSAAAEAAPRIATSDWTIAETLTAMGHPPVSVADRRVYDVWVNYPPLPAAVKEAGLRFQPNLERLHQIKPDFFIQSPWFAAAKPQFAKIAPVHELNFATDQGIEYAHTLATTRALGKLIGDSPAAEKLIADTEALFARSKPKLAPYTRRPLAVVQFSDGRHLRIYGRNSVFQPVMDKLGFRNAWTGGSNAWGFENITLVDLAKLPPDTLMIIVKPHPQNTRTTLEKSTLWQRLPYSKPANRRVFEAAWSYGALPAMQQFTKQLAAKLPSEKEAAW</sequence>
<proteinExistence type="inferred from homology"/>
<evidence type="ECO:0000256" key="6">
    <source>
        <dbReference type="SAM" id="SignalP"/>
    </source>
</evidence>
<dbReference type="InterPro" id="IPR051313">
    <property type="entry name" value="Bact_iron-sidero_bind"/>
</dbReference>
<gene>
    <name evidence="8" type="primary">fhuD</name>
    <name evidence="8" type="ORF">NCTC10295_00544</name>
</gene>
<evidence type="ECO:0000256" key="3">
    <source>
        <dbReference type="ARBA" id="ARBA00022448"/>
    </source>
</evidence>
<dbReference type="SUPFAM" id="SSF53807">
    <property type="entry name" value="Helical backbone' metal receptor"/>
    <property type="match status" value="1"/>
</dbReference>
<name>A0A378UH08_BERDE</name>
<feature type="chain" id="PRO_5016854340" evidence="6">
    <location>
        <begin position="34"/>
        <end position="301"/>
    </location>
</feature>
<feature type="signal peptide" evidence="6">
    <location>
        <begin position="1"/>
        <end position="33"/>
    </location>
</feature>
<dbReference type="PANTHER" id="PTHR30532">
    <property type="entry name" value="IRON III DICITRATE-BINDING PERIPLASMIC PROTEIN"/>
    <property type="match status" value="1"/>
</dbReference>
<dbReference type="AlphaFoldDB" id="A0A378UH08"/>
<dbReference type="GO" id="GO:1901678">
    <property type="term" value="P:iron coordination entity transport"/>
    <property type="evidence" value="ECO:0007669"/>
    <property type="project" value="UniProtKB-ARBA"/>
</dbReference>
<reference evidence="8 9" key="1">
    <citation type="submission" date="2018-06" db="EMBL/GenBank/DDBJ databases">
        <authorList>
            <consortium name="Pathogen Informatics"/>
            <person name="Doyle S."/>
        </authorList>
    </citation>
    <scope>NUCLEOTIDE SEQUENCE [LARGE SCALE GENOMIC DNA]</scope>
    <source>
        <strain evidence="8 9">NCTC10295</strain>
    </source>
</reference>
<evidence type="ECO:0000256" key="1">
    <source>
        <dbReference type="ARBA" id="ARBA00004196"/>
    </source>
</evidence>
<dbReference type="GO" id="GO:0030288">
    <property type="term" value="C:outer membrane-bounded periplasmic space"/>
    <property type="evidence" value="ECO:0007669"/>
    <property type="project" value="TreeGrafter"/>
</dbReference>
<evidence type="ECO:0000259" key="7">
    <source>
        <dbReference type="PROSITE" id="PS50983"/>
    </source>
</evidence>
<keyword evidence="5 6" id="KW-0732">Signal</keyword>
<keyword evidence="4" id="KW-0406">Ion transport</keyword>
<dbReference type="Pfam" id="PF01497">
    <property type="entry name" value="Peripla_BP_2"/>
    <property type="match status" value="1"/>
</dbReference>
<comment type="subcellular location">
    <subcellularLocation>
        <location evidence="1">Cell envelope</location>
    </subcellularLocation>
</comment>
<organism evidence="8 9">
    <name type="scientific">Bergeriella denitrificans</name>
    <name type="common">Neisseria denitrificans</name>
    <dbReference type="NCBI Taxonomy" id="494"/>
    <lineage>
        <taxon>Bacteria</taxon>
        <taxon>Pseudomonadati</taxon>
        <taxon>Pseudomonadota</taxon>
        <taxon>Betaproteobacteria</taxon>
        <taxon>Neisseriales</taxon>
        <taxon>Neisseriaceae</taxon>
        <taxon>Bergeriella</taxon>
    </lineage>
</organism>
<dbReference type="Proteomes" id="UP000254651">
    <property type="component" value="Unassembled WGS sequence"/>
</dbReference>
<protein>
    <submittedName>
        <fullName evidence="8">Iron(III)-hydroxamate-binding protein fhuD</fullName>
    </submittedName>
</protein>
<keyword evidence="4" id="KW-0408">Iron</keyword>
<evidence type="ECO:0000313" key="8">
    <source>
        <dbReference type="EMBL" id="STZ75791.1"/>
    </source>
</evidence>
<dbReference type="RefSeq" id="WP_066077641.1">
    <property type="nucleotide sequence ID" value="NZ_CP181246.1"/>
</dbReference>
<evidence type="ECO:0000256" key="4">
    <source>
        <dbReference type="ARBA" id="ARBA00022496"/>
    </source>
</evidence>
<dbReference type="PANTHER" id="PTHR30532:SF1">
    <property type="entry name" value="IRON(3+)-HYDROXAMATE-BINDING PROTEIN FHUD"/>
    <property type="match status" value="1"/>
</dbReference>
<keyword evidence="3" id="KW-0813">Transport</keyword>
<dbReference type="PROSITE" id="PS50983">
    <property type="entry name" value="FE_B12_PBP"/>
    <property type="match status" value="1"/>
</dbReference>
<dbReference type="EMBL" id="UGQS01000001">
    <property type="protein sequence ID" value="STZ75791.1"/>
    <property type="molecule type" value="Genomic_DNA"/>
</dbReference>